<comment type="similarity">
    <text evidence="2">Belongs to the LipB family.</text>
</comment>
<accession>A0A099P2T3</accession>
<dbReference type="EMBL" id="JQFK01000019">
    <property type="protein sequence ID" value="KGK38502.1"/>
    <property type="molecule type" value="Genomic_DNA"/>
</dbReference>
<dbReference type="Proteomes" id="UP000195871">
    <property type="component" value="Unassembled WGS sequence"/>
</dbReference>
<comment type="caution">
    <text evidence="7">The sequence shown here is derived from an EMBL/GenBank/DDBJ whole genome shotgun (WGS) entry which is preliminary data.</text>
</comment>
<evidence type="ECO:0000256" key="3">
    <source>
        <dbReference type="ARBA" id="ARBA00012334"/>
    </source>
</evidence>
<keyword evidence="4 8" id="KW-0808">Transferase</keyword>
<reference evidence="8" key="4">
    <citation type="submission" date="2017-01" db="EMBL/GenBank/DDBJ databases">
        <authorList>
            <person name="Mah S.A."/>
            <person name="Swanson W.J."/>
            <person name="Moy G.W."/>
            <person name="Vacquier V.D."/>
        </authorList>
    </citation>
    <scope>NUCLEOTIDE SEQUENCE [LARGE SCALE GENOMIC DNA]</scope>
    <source>
        <strain evidence="8">129</strain>
    </source>
</reference>
<dbReference type="GO" id="GO:0016874">
    <property type="term" value="F:ligase activity"/>
    <property type="evidence" value="ECO:0007669"/>
    <property type="project" value="EnsemblFungi"/>
</dbReference>
<dbReference type="InterPro" id="IPR004143">
    <property type="entry name" value="BPL_LPL_catalytic"/>
</dbReference>
<dbReference type="Proteomes" id="UP000029867">
    <property type="component" value="Unassembled WGS sequence"/>
</dbReference>
<dbReference type="GO" id="GO:0033819">
    <property type="term" value="F:lipoyl(octanoyl) transferase activity"/>
    <property type="evidence" value="ECO:0007669"/>
    <property type="project" value="UniProtKB-EC"/>
</dbReference>
<dbReference type="PROSITE" id="PS01313">
    <property type="entry name" value="LIPB"/>
    <property type="match status" value="1"/>
</dbReference>
<dbReference type="AlphaFoldDB" id="A0A099P2T3"/>
<dbReference type="EMBL" id="MQVM01000011">
    <property type="protein sequence ID" value="ONH74111.1"/>
    <property type="molecule type" value="Genomic_DNA"/>
</dbReference>
<keyword evidence="5" id="KW-0012">Acyltransferase</keyword>
<dbReference type="VEuPathDB" id="FungiDB:C5L36_0B06810"/>
<evidence type="ECO:0000313" key="7">
    <source>
        <dbReference type="EMBL" id="KGK38502.1"/>
    </source>
</evidence>
<dbReference type="SUPFAM" id="SSF55681">
    <property type="entry name" value="Class II aaRS and biotin synthetases"/>
    <property type="match status" value="1"/>
</dbReference>
<evidence type="ECO:0000256" key="4">
    <source>
        <dbReference type="ARBA" id="ARBA00022679"/>
    </source>
</evidence>
<dbReference type="PANTHER" id="PTHR10993">
    <property type="entry name" value="OCTANOYLTRANSFERASE"/>
    <property type="match status" value="1"/>
</dbReference>
<proteinExistence type="inferred from homology"/>
<dbReference type="Pfam" id="PF21948">
    <property type="entry name" value="LplA-B_cat"/>
    <property type="match status" value="1"/>
</dbReference>
<name>A0A099P2T3_PICKU</name>
<dbReference type="PROSITE" id="PS51733">
    <property type="entry name" value="BPL_LPL_CATALYTIC"/>
    <property type="match status" value="1"/>
</dbReference>
<dbReference type="InterPro" id="IPR020605">
    <property type="entry name" value="Octanoyltransferase_CS"/>
</dbReference>
<evidence type="ECO:0000259" key="6">
    <source>
        <dbReference type="PROSITE" id="PS51733"/>
    </source>
</evidence>
<dbReference type="EMBL" id="NHMM01000005">
    <property type="protein sequence ID" value="OUT21659.1"/>
    <property type="molecule type" value="Genomic_DNA"/>
</dbReference>
<protein>
    <recommendedName>
        <fullName evidence="3">lipoyl(octanoyl) transferase</fullName>
        <ecNumber evidence="3">2.3.1.181</ecNumber>
    </recommendedName>
</protein>
<sequence>MKVLETIGIFKRYQSTCALKFPLNEEYFSKAKIKHLHFKGLTPYSKASEIQAKIVQRHTEYKIRHKNPRVIAPIYPTIMTFEFESVYTGGKRERNAKLATPVPSNLGIPYVQTDRGGQVTYHGPGQLVAYFLWDTKLWKGLTARCFVNFVEQCSVATVKKTGVDGVCTTENTGVWVKRLGDEQERKIGSIGMNMRRGVSSHGLSINLRPNLMYLNNPHFVMCGLDGYKQTSVVNEIGDVDIDVSDLGDLLIQSVTERMDVYMGAVPVEKHIFPSIDDFDLDYVTYNQNN</sequence>
<evidence type="ECO:0000256" key="5">
    <source>
        <dbReference type="ARBA" id="ARBA00023315"/>
    </source>
</evidence>
<feature type="domain" description="BPL/LPL catalytic" evidence="6">
    <location>
        <begin position="72"/>
        <end position="262"/>
    </location>
</feature>
<evidence type="ECO:0000313" key="9">
    <source>
        <dbReference type="EMBL" id="OUT21659.1"/>
    </source>
</evidence>
<reference evidence="10" key="1">
    <citation type="journal article" date="2014" name="Microb. Cell Fact.">
        <title>Exploiting Issatchenkia orientalis SD108 for succinic acid production.</title>
        <authorList>
            <person name="Xiao H."/>
            <person name="Shao Z."/>
            <person name="Jiang Y."/>
            <person name="Dole S."/>
            <person name="Zhao H."/>
        </authorList>
    </citation>
    <scope>NUCLEOTIDE SEQUENCE [LARGE SCALE GENOMIC DNA]</scope>
    <source>
        <strain evidence="10">SD108</strain>
    </source>
</reference>
<evidence type="ECO:0000256" key="1">
    <source>
        <dbReference type="ARBA" id="ARBA00004821"/>
    </source>
</evidence>
<evidence type="ECO:0000313" key="10">
    <source>
        <dbReference type="Proteomes" id="UP000029867"/>
    </source>
</evidence>
<dbReference type="Gene3D" id="3.30.930.10">
    <property type="entry name" value="Bira Bifunctional Protein, Domain 2"/>
    <property type="match status" value="1"/>
</dbReference>
<dbReference type="Proteomes" id="UP000189274">
    <property type="component" value="Unassembled WGS sequence"/>
</dbReference>
<evidence type="ECO:0000313" key="11">
    <source>
        <dbReference type="Proteomes" id="UP000189274"/>
    </source>
</evidence>
<evidence type="ECO:0000313" key="8">
    <source>
        <dbReference type="EMBL" id="ONH74111.1"/>
    </source>
</evidence>
<evidence type="ECO:0000256" key="2">
    <source>
        <dbReference type="ARBA" id="ARBA00007907"/>
    </source>
</evidence>
<dbReference type="UniPathway" id="UPA00538">
    <property type="reaction ID" value="UER00592"/>
</dbReference>
<dbReference type="InterPro" id="IPR000544">
    <property type="entry name" value="Octanoyltransferase"/>
</dbReference>
<comment type="pathway">
    <text evidence="1">Protein modification; protein lipoylation via endogenous pathway; protein N(6)-(lipoyl)lysine from octanoyl-[acyl-carrier-protein]: step 1/2.</text>
</comment>
<reference evidence="11" key="3">
    <citation type="journal article" date="2017" name="Genome Announc.">
        <title>Genome sequences of Cyberlindnera fabianii 65, Pichia kudriavzevii 129, and Saccharomyces cerevisiae 131 isolated from fermented masau fruits in Zimbabwe.</title>
        <authorList>
            <person name="van Rijswijck I.M.H."/>
            <person name="Derks M.F.L."/>
            <person name="Abee T."/>
            <person name="de Ridder D."/>
            <person name="Smid E.J."/>
        </authorList>
    </citation>
    <scope>NUCLEOTIDE SEQUENCE [LARGE SCALE GENOMIC DNA]</scope>
    <source>
        <strain evidence="11">129</strain>
    </source>
</reference>
<dbReference type="EC" id="2.3.1.181" evidence="3"/>
<dbReference type="HOGENOM" id="CLU_035168_0_1_1"/>
<dbReference type="GO" id="GO:0009249">
    <property type="term" value="P:protein lipoylation"/>
    <property type="evidence" value="ECO:0007669"/>
    <property type="project" value="EnsemblFungi"/>
</dbReference>
<dbReference type="PANTHER" id="PTHR10993:SF7">
    <property type="entry name" value="LIPOYLTRANSFERASE 2, MITOCHONDRIAL-RELATED"/>
    <property type="match status" value="1"/>
</dbReference>
<evidence type="ECO:0000313" key="12">
    <source>
        <dbReference type="Proteomes" id="UP000195871"/>
    </source>
</evidence>
<dbReference type="eggNOG" id="KOG0325">
    <property type="taxonomic scope" value="Eukaryota"/>
</dbReference>
<reference evidence="9 12" key="5">
    <citation type="submission" date="2017-05" db="EMBL/GenBank/DDBJ databases">
        <title>The Genome Sequence of Candida krusei Ckrusei653.</title>
        <authorList>
            <person name="Cuomo C."/>
            <person name="Forche A."/>
            <person name="Young S."/>
            <person name="Abouelleil A."/>
            <person name="Cao P."/>
            <person name="Chapman S."/>
            <person name="Cusick C."/>
            <person name="Shea T."/>
            <person name="Nusbaum C."/>
            <person name="Birren B."/>
        </authorList>
    </citation>
    <scope>NUCLEOTIDE SEQUENCE [LARGE SCALE GENOMIC DNA]</scope>
    <source>
        <strain evidence="9 12">Ckrusei653</strain>
    </source>
</reference>
<dbReference type="NCBIfam" id="TIGR00214">
    <property type="entry name" value="lipB"/>
    <property type="match status" value="1"/>
</dbReference>
<organism evidence="7 10">
    <name type="scientific">Pichia kudriavzevii</name>
    <name type="common">Yeast</name>
    <name type="synonym">Issatchenkia orientalis</name>
    <dbReference type="NCBI Taxonomy" id="4909"/>
    <lineage>
        <taxon>Eukaryota</taxon>
        <taxon>Fungi</taxon>
        <taxon>Dikarya</taxon>
        <taxon>Ascomycota</taxon>
        <taxon>Saccharomycotina</taxon>
        <taxon>Pichiomycetes</taxon>
        <taxon>Pichiales</taxon>
        <taxon>Pichiaceae</taxon>
        <taxon>Pichia</taxon>
    </lineage>
</organism>
<reference evidence="7" key="2">
    <citation type="submission" date="2014-08" db="EMBL/GenBank/DDBJ databases">
        <title>Exploiting Issatchenkia orientalis SD108 for Succinic Acid Production.</title>
        <authorList>
            <person name="Xiao H."/>
            <person name="Shao Z."/>
            <person name="Jiang Y."/>
            <person name="Dole S."/>
            <person name="Zhao H."/>
        </authorList>
    </citation>
    <scope>NUCLEOTIDE SEQUENCE [LARGE SCALE GENOMIC DNA]</scope>
    <source>
        <strain evidence="7">SD108</strain>
    </source>
</reference>
<gene>
    <name evidence="8" type="ORF">BOH78_2591</name>
    <name evidence="9" type="ORF">CAS74_003782</name>
    <name evidence="7" type="ORF">JL09_g2397</name>
</gene>
<dbReference type="InterPro" id="IPR045864">
    <property type="entry name" value="aa-tRNA-synth_II/BPL/LPL"/>
</dbReference>